<dbReference type="Pfam" id="PF00395">
    <property type="entry name" value="SLH"/>
    <property type="match status" value="1"/>
</dbReference>
<dbReference type="PANTHER" id="PTHR43308:SF1">
    <property type="entry name" value="OUTER MEMBRANE PROTEIN ALPHA"/>
    <property type="match status" value="1"/>
</dbReference>
<dbReference type="PANTHER" id="PTHR43308">
    <property type="entry name" value="OUTER MEMBRANE PROTEIN ALPHA-RELATED"/>
    <property type="match status" value="1"/>
</dbReference>
<gene>
    <name evidence="5" type="ORF">AJ81_02560</name>
</gene>
<feature type="signal peptide" evidence="3">
    <location>
        <begin position="1"/>
        <end position="19"/>
    </location>
</feature>
<dbReference type="KEGG" id="phy:AJ81_02560"/>
<reference evidence="5 6" key="1">
    <citation type="submission" date="2014-01" db="EMBL/GenBank/DDBJ databases">
        <title>Genome sequencing of Thermotog hypogea.</title>
        <authorList>
            <person name="Zhang X."/>
            <person name="Alvare G."/>
            <person name="Fristensky B."/>
            <person name="Chen L."/>
            <person name="Suen T."/>
            <person name="Chen Q."/>
            <person name="Ma K."/>
        </authorList>
    </citation>
    <scope>NUCLEOTIDE SEQUENCE [LARGE SCALE GENOMIC DNA]</scope>
    <source>
        <strain evidence="5 6">DSM 11164</strain>
    </source>
</reference>
<dbReference type="RefSeq" id="WP_031503790.1">
    <property type="nucleotide sequence ID" value="NC_022795.1"/>
</dbReference>
<keyword evidence="6" id="KW-1185">Reference proteome</keyword>
<feature type="coiled-coil region" evidence="1">
    <location>
        <begin position="248"/>
        <end position="307"/>
    </location>
</feature>
<dbReference type="Gene3D" id="1.20.5.340">
    <property type="match status" value="1"/>
</dbReference>
<organism evidence="5 6">
    <name type="scientific">Pseudothermotoga hypogea DSM 11164 = NBRC 106472</name>
    <dbReference type="NCBI Taxonomy" id="1123384"/>
    <lineage>
        <taxon>Bacteria</taxon>
        <taxon>Thermotogati</taxon>
        <taxon>Thermotogota</taxon>
        <taxon>Thermotogae</taxon>
        <taxon>Thermotogales</taxon>
        <taxon>Thermotogaceae</taxon>
        <taxon>Pseudothermotoga</taxon>
    </lineage>
</organism>
<dbReference type="SUPFAM" id="SSF57997">
    <property type="entry name" value="Tropomyosin"/>
    <property type="match status" value="1"/>
</dbReference>
<dbReference type="PaxDb" id="1123384-AJ81_02560"/>
<dbReference type="PROSITE" id="PS51272">
    <property type="entry name" value="SLH"/>
    <property type="match status" value="1"/>
</dbReference>
<dbReference type="OrthoDB" id="41570at2"/>
<evidence type="ECO:0000256" key="2">
    <source>
        <dbReference type="SAM" id="Phobius"/>
    </source>
</evidence>
<keyword evidence="2" id="KW-1133">Transmembrane helix</keyword>
<dbReference type="STRING" id="1123384.AJ81_02560"/>
<dbReference type="PATRIC" id="fig|1123384.7.peg.506"/>
<feature type="domain" description="SLH" evidence="4">
    <location>
        <begin position="19"/>
        <end position="82"/>
    </location>
</feature>
<keyword evidence="1" id="KW-0175">Coiled coil</keyword>
<evidence type="ECO:0000256" key="1">
    <source>
        <dbReference type="SAM" id="Coils"/>
    </source>
</evidence>
<dbReference type="Proteomes" id="UP000077469">
    <property type="component" value="Chromosome"/>
</dbReference>
<evidence type="ECO:0000256" key="3">
    <source>
        <dbReference type="SAM" id="SignalP"/>
    </source>
</evidence>
<dbReference type="InterPro" id="IPR051465">
    <property type="entry name" value="Cell_Envelope_Struct_Comp"/>
</dbReference>
<evidence type="ECO:0000313" key="6">
    <source>
        <dbReference type="Proteomes" id="UP000077469"/>
    </source>
</evidence>
<dbReference type="Gene3D" id="1.10.287.1490">
    <property type="match status" value="1"/>
</dbReference>
<accession>A0A0X1KTM8</accession>
<keyword evidence="2" id="KW-0472">Membrane</keyword>
<protein>
    <recommendedName>
        <fullName evidence="4">SLH domain-containing protein</fullName>
    </recommendedName>
</protein>
<proteinExistence type="predicted"/>
<feature type="transmembrane region" description="Helical" evidence="2">
    <location>
        <begin position="380"/>
        <end position="401"/>
    </location>
</feature>
<keyword evidence="3" id="KW-0732">Signal</keyword>
<feature type="chain" id="PRO_5006945784" description="SLH domain-containing protein" evidence="3">
    <location>
        <begin position="20"/>
        <end position="402"/>
    </location>
</feature>
<dbReference type="InterPro" id="IPR001119">
    <property type="entry name" value="SLH_dom"/>
</dbReference>
<keyword evidence="2" id="KW-0812">Transmembrane</keyword>
<evidence type="ECO:0000259" key="4">
    <source>
        <dbReference type="PROSITE" id="PS51272"/>
    </source>
</evidence>
<dbReference type="AlphaFoldDB" id="A0A0X1KTM8"/>
<dbReference type="EMBL" id="CP007141">
    <property type="protein sequence ID" value="AJC74660.1"/>
    <property type="molecule type" value="Genomic_DNA"/>
</dbReference>
<name>A0A0X1KTM8_9THEM</name>
<evidence type="ECO:0000313" key="5">
    <source>
        <dbReference type="EMBL" id="AJC74660.1"/>
    </source>
</evidence>
<sequence length="402" mass="43979">MKKLFLTVVALVVAVGVFASGMFPDVPEKHWAYEYVKHLKDKGIVIGYPDGTFKGDRNITRYEEAAMISRLIGLIETQIVGPYISDVLKVLDAISVKLGSTIQRVDQLEKKVGELAASTKVEELAKSLESLKQTVNIHDKDVIKLYEAIANLQRKHEEDLAKLSSAFESKLADHAANCEAAISKIENKIADLDKKLLALEPVKNIVKDLTSYTRAQSNRITALEAQVGDLSSMLDNAVKNLGYVSIKLDRLSEKVDKIDARVNANEEAIAKLNAKVSANEEAIASNREAIASNKQLIEAQAKKLEELAGKVDEFMAMHEEQIDYILDELDSVNTQLSELRDGLFAVRSDTDERFTQVGSTIDSVKAELLKKIEDLSKANAALTGAVIGAIIIAVAAMIVGAM</sequence>